<dbReference type="InterPro" id="IPR050706">
    <property type="entry name" value="Cyclic-di-GMP_PDE-like"/>
</dbReference>
<dbReference type="eggNOG" id="COG2199">
    <property type="taxonomic scope" value="Bacteria"/>
</dbReference>
<dbReference type="Gene3D" id="3.30.450.20">
    <property type="entry name" value="PAS domain"/>
    <property type="match status" value="3"/>
</dbReference>
<dbReference type="PROSITE" id="PS50887">
    <property type="entry name" value="GGDEF"/>
    <property type="match status" value="1"/>
</dbReference>
<dbReference type="eggNOG" id="COG2200">
    <property type="taxonomic scope" value="Bacteria"/>
</dbReference>
<dbReference type="CDD" id="cd01949">
    <property type="entry name" value="GGDEF"/>
    <property type="match status" value="1"/>
</dbReference>
<keyword evidence="5" id="KW-1185">Reference proteome</keyword>
<dbReference type="PROSITE" id="PS50883">
    <property type="entry name" value="EAL"/>
    <property type="match status" value="1"/>
</dbReference>
<dbReference type="Proteomes" id="UP000011960">
    <property type="component" value="Unassembled WGS sequence"/>
</dbReference>
<dbReference type="SUPFAM" id="SSF55073">
    <property type="entry name" value="Nucleotide cyclase"/>
    <property type="match status" value="1"/>
</dbReference>
<reference evidence="4 5" key="1">
    <citation type="journal article" date="2013" name="Genome Announc.">
        <title>Genome Sequence of Hydrothermal Arsenic-Respiring Bacterium Marinobacter santoriniensis NKSG1T.</title>
        <authorList>
            <person name="Handley K.M."/>
            <person name="Upton M."/>
            <person name="Beatson S.A."/>
            <person name="Hery M."/>
            <person name="Lloyd J.R."/>
        </authorList>
    </citation>
    <scope>NUCLEOTIDE SEQUENCE [LARGE SCALE GENOMIC DNA]</scope>
    <source>
        <strain evidence="4 5">NKSG1</strain>
    </source>
</reference>
<dbReference type="Gene3D" id="3.30.70.270">
    <property type="match status" value="1"/>
</dbReference>
<organism evidence="4 5">
    <name type="scientific">Marinobacter santoriniensis NKSG1</name>
    <dbReference type="NCBI Taxonomy" id="1288826"/>
    <lineage>
        <taxon>Bacteria</taxon>
        <taxon>Pseudomonadati</taxon>
        <taxon>Pseudomonadota</taxon>
        <taxon>Gammaproteobacteria</taxon>
        <taxon>Pseudomonadales</taxon>
        <taxon>Marinobacteraceae</taxon>
        <taxon>Marinobacter</taxon>
    </lineage>
</organism>
<gene>
    <name evidence="4" type="ORF">MSNKSG1_17091</name>
</gene>
<dbReference type="AlphaFoldDB" id="M7D8Y6"/>
<dbReference type="Pfam" id="PF00563">
    <property type="entry name" value="EAL"/>
    <property type="match status" value="1"/>
</dbReference>
<dbReference type="SUPFAM" id="SSF55785">
    <property type="entry name" value="PYP-like sensor domain (PAS domain)"/>
    <property type="match status" value="3"/>
</dbReference>
<dbReference type="InterPro" id="IPR035919">
    <property type="entry name" value="EAL_sf"/>
</dbReference>
<dbReference type="SMART" id="SM00052">
    <property type="entry name" value="EAL"/>
    <property type="match status" value="1"/>
</dbReference>
<dbReference type="CDD" id="cd00130">
    <property type="entry name" value="PAS"/>
    <property type="match status" value="1"/>
</dbReference>
<dbReference type="InterPro" id="IPR000160">
    <property type="entry name" value="GGDEF_dom"/>
</dbReference>
<accession>M7D8Y6</accession>
<dbReference type="InterPro" id="IPR001633">
    <property type="entry name" value="EAL_dom"/>
</dbReference>
<dbReference type="STRING" id="1288826.MSNKSG1_17091"/>
<dbReference type="CDD" id="cd01948">
    <property type="entry name" value="EAL"/>
    <property type="match status" value="1"/>
</dbReference>
<evidence type="ECO:0000259" key="3">
    <source>
        <dbReference type="PROSITE" id="PS50887"/>
    </source>
</evidence>
<dbReference type="PATRIC" id="fig|1288826.3.peg.3395"/>
<evidence type="ECO:0000256" key="1">
    <source>
        <dbReference type="ARBA" id="ARBA00022777"/>
    </source>
</evidence>
<sequence>MVLFRDSISMMIESWQNRQKNKSGIGPNRAPLAIRGIPDVREFLIRRYRSDQQHQDERSVLLRIDDEGTVMQAAASCEAVLGYESGELEGQPVQRILASRQDDPFATANRHLIEDGQRVLLTFRHKEGFFFTAELSLRQASRDSDQAATATITPRDISGMDPGLIKSAEGLAEFGLWELDIASNEMFWSDGMYQQLALRTSTRITPEQALFYCQTGQARVRALFRRCVRTGHPFHLDLNVLTSRQTLKRMTLTGRPIKQGGRIQRLAGTLINQTATMEQEQALERATQVLAATGEATPDLVAAVDTRLTLLHCNYPYASQFASVFGRTPTPGDNLLELLGDFPNERRLIERLWQRAFERGGFVVEMPLAQQNRDLPVHEFHYQRITNSHGETLGAVQVGRNIDNQIQHAGSSEYHTRHDPVTGLMNRREFIARLLRTLEQKTHRESCDSLLYLDLDDFERFNDIAGSGTCDRYLRELAGNLGVRVRQRDALARLSGDTFALLIENCPEAKARDIAQSILELIRNFVFDWQGQKLSTTASGGLLIMEGDKPRDPEELLSQAADLCHTAKTSGRNRIHAANALTEAMDDTVTAQRLEQIRQALAQGELVLEYQTLKPVASATWGDHIEILCRIPGGDDNAPVLHPDEFLPVAERFDLAKKLDRQVIRQTLHWLNGHRLLEPRLKYCGFNLSLASVLDDSFADFMEAELARSPFAPECFCVEIREAHATQYPDDVSVLCDALHRVGCRVALDGAGASVESYRLAARLPVDIIKLDRQMMDHLEDDPVQQVMVEALHRIAEAAGKDTVATFIENDDALRKARTLGIHFGQGFRLSRPQPLDALTPAAVDLTTGRIGG</sequence>
<evidence type="ECO:0000313" key="5">
    <source>
        <dbReference type="Proteomes" id="UP000011960"/>
    </source>
</evidence>
<feature type="domain" description="GGDEF" evidence="3">
    <location>
        <begin position="446"/>
        <end position="580"/>
    </location>
</feature>
<proteinExistence type="predicted"/>
<dbReference type="NCBIfam" id="TIGR00254">
    <property type="entry name" value="GGDEF"/>
    <property type="match status" value="1"/>
</dbReference>
<comment type="caution">
    <text evidence="4">The sequence shown here is derived from an EMBL/GenBank/DDBJ whole genome shotgun (WGS) entry which is preliminary data.</text>
</comment>
<dbReference type="PANTHER" id="PTHR33121">
    <property type="entry name" value="CYCLIC DI-GMP PHOSPHODIESTERASE PDEF"/>
    <property type="match status" value="1"/>
</dbReference>
<dbReference type="EMBL" id="APAT01000026">
    <property type="protein sequence ID" value="EMP54122.1"/>
    <property type="molecule type" value="Genomic_DNA"/>
</dbReference>
<dbReference type="Pfam" id="PF00990">
    <property type="entry name" value="GGDEF"/>
    <property type="match status" value="1"/>
</dbReference>
<dbReference type="SUPFAM" id="SSF141868">
    <property type="entry name" value="EAL domain-like"/>
    <property type="match status" value="1"/>
</dbReference>
<evidence type="ECO:0000313" key="4">
    <source>
        <dbReference type="EMBL" id="EMP54122.1"/>
    </source>
</evidence>
<dbReference type="InterPro" id="IPR029787">
    <property type="entry name" value="Nucleotide_cyclase"/>
</dbReference>
<dbReference type="GO" id="GO:0016301">
    <property type="term" value="F:kinase activity"/>
    <property type="evidence" value="ECO:0007669"/>
    <property type="project" value="UniProtKB-KW"/>
</dbReference>
<dbReference type="NCBIfam" id="TIGR00229">
    <property type="entry name" value="sensory_box"/>
    <property type="match status" value="1"/>
</dbReference>
<dbReference type="Gene3D" id="3.20.20.450">
    <property type="entry name" value="EAL domain"/>
    <property type="match status" value="1"/>
</dbReference>
<dbReference type="Pfam" id="PF08448">
    <property type="entry name" value="PAS_4"/>
    <property type="match status" value="1"/>
</dbReference>
<keyword evidence="1" id="KW-0808">Transferase</keyword>
<dbReference type="InterPro" id="IPR043128">
    <property type="entry name" value="Rev_trsase/Diguanyl_cyclase"/>
</dbReference>
<feature type="domain" description="EAL" evidence="2">
    <location>
        <begin position="590"/>
        <end position="847"/>
    </location>
</feature>
<keyword evidence="1" id="KW-0418">Kinase</keyword>
<dbReference type="PANTHER" id="PTHR33121:SF23">
    <property type="entry name" value="CYCLIC DI-GMP PHOSPHODIESTERASE PDEB"/>
    <property type="match status" value="1"/>
</dbReference>
<dbReference type="GO" id="GO:0071111">
    <property type="term" value="F:cyclic-guanylate-specific phosphodiesterase activity"/>
    <property type="evidence" value="ECO:0007669"/>
    <property type="project" value="InterPro"/>
</dbReference>
<dbReference type="SMART" id="SM00267">
    <property type="entry name" value="GGDEF"/>
    <property type="match status" value="1"/>
</dbReference>
<evidence type="ECO:0000259" key="2">
    <source>
        <dbReference type="PROSITE" id="PS50883"/>
    </source>
</evidence>
<dbReference type="InterPro" id="IPR035965">
    <property type="entry name" value="PAS-like_dom_sf"/>
</dbReference>
<name>M7D8Y6_9GAMM</name>
<protein>
    <submittedName>
        <fullName evidence="4">PAS sensor diguanylate cyclase and phosphodiesterase</fullName>
    </submittedName>
</protein>
<dbReference type="InterPro" id="IPR000014">
    <property type="entry name" value="PAS"/>
</dbReference>
<dbReference type="InterPro" id="IPR013656">
    <property type="entry name" value="PAS_4"/>
</dbReference>